<keyword evidence="5" id="KW-1185">Reference proteome</keyword>
<proteinExistence type="inferred from homology"/>
<dbReference type="InterPro" id="IPR041698">
    <property type="entry name" value="Methyltransf_25"/>
</dbReference>
<dbReference type="GO" id="GO:0032259">
    <property type="term" value="P:methylation"/>
    <property type="evidence" value="ECO:0007669"/>
    <property type="project" value="UniProtKB-KW"/>
</dbReference>
<dbReference type="Pfam" id="PF13649">
    <property type="entry name" value="Methyltransf_25"/>
    <property type="match status" value="1"/>
</dbReference>
<dbReference type="PANTHER" id="PTHR44068:SF1">
    <property type="entry name" value="HYPOTHETICAL LOC100005854"/>
    <property type="match status" value="1"/>
</dbReference>
<organism evidence="4 5">
    <name type="scientific">Seiridium unicorne</name>
    <dbReference type="NCBI Taxonomy" id="138068"/>
    <lineage>
        <taxon>Eukaryota</taxon>
        <taxon>Fungi</taxon>
        <taxon>Dikarya</taxon>
        <taxon>Ascomycota</taxon>
        <taxon>Pezizomycotina</taxon>
        <taxon>Sordariomycetes</taxon>
        <taxon>Xylariomycetidae</taxon>
        <taxon>Amphisphaeriales</taxon>
        <taxon>Sporocadaceae</taxon>
        <taxon>Seiridium</taxon>
    </lineage>
</organism>
<dbReference type="Gene3D" id="3.40.50.150">
    <property type="entry name" value="Vaccinia Virus protein VP39"/>
    <property type="match status" value="1"/>
</dbReference>
<comment type="caution">
    <text evidence="4">The sequence shown here is derived from an EMBL/GenBank/DDBJ whole genome shotgun (WGS) entry which is preliminary data.</text>
</comment>
<name>A0ABR2UJB7_9PEZI</name>
<feature type="domain" description="Methyltransferase" evidence="3">
    <location>
        <begin position="69"/>
        <end position="169"/>
    </location>
</feature>
<reference evidence="4 5" key="1">
    <citation type="journal article" date="2024" name="J. Plant Pathol.">
        <title>Sequence and assembly of the genome of Seiridium unicorne, isolate CBS 538.82, causal agent of cypress canker disease.</title>
        <authorList>
            <person name="Scali E."/>
            <person name="Rocca G.D."/>
            <person name="Danti R."/>
            <person name="Garbelotto M."/>
            <person name="Barberini S."/>
            <person name="Baroncelli R."/>
            <person name="Emiliani G."/>
        </authorList>
    </citation>
    <scope>NUCLEOTIDE SEQUENCE [LARGE SCALE GENOMIC DNA]</scope>
    <source>
        <strain evidence="4 5">BM-138-508</strain>
    </source>
</reference>
<dbReference type="Proteomes" id="UP001408356">
    <property type="component" value="Unassembled WGS sequence"/>
</dbReference>
<dbReference type="GO" id="GO:0008168">
    <property type="term" value="F:methyltransferase activity"/>
    <property type="evidence" value="ECO:0007669"/>
    <property type="project" value="UniProtKB-KW"/>
</dbReference>
<evidence type="ECO:0000313" key="5">
    <source>
        <dbReference type="Proteomes" id="UP001408356"/>
    </source>
</evidence>
<dbReference type="InterPro" id="IPR029063">
    <property type="entry name" value="SAM-dependent_MTases_sf"/>
</dbReference>
<sequence>MDDNPQTNALKNWYQSRGTRLGFHYLMGEARHFGWWDKDTTWPFPLRPALRRMEHQLAFRLDLPPESYVLDLGCGAGRVAFTMAKKFGLRVRGIDITPVHLKLASEYISAVVKDGEIDAGRVTVEQMDFNHLETIPDASMDGAYSMETLVHSTDLKGLFVGLFRVLRPGAHIAHCEYEYTLPDKDSRLTQQLVRILDNSGMPRELAPGIWKRTLEEAGFVDIQIEYVTWHIAPLARLFFALSVVPGVFIHLFRLDRYFIGTASATFIPFMALKSFPSYLMISARKPDEGESCEARSPTEEETLPVRENIKWTWALFGRPPEPRH</sequence>
<protein>
    <submittedName>
        <fullName evidence="4">S-adenosyl-L-methionine-dependent methyltransferase</fullName>
    </submittedName>
</protein>
<evidence type="ECO:0000256" key="1">
    <source>
        <dbReference type="ARBA" id="ARBA00022679"/>
    </source>
</evidence>
<dbReference type="EMBL" id="JARVKF010000423">
    <property type="protein sequence ID" value="KAK9414712.1"/>
    <property type="molecule type" value="Genomic_DNA"/>
</dbReference>
<dbReference type="SUPFAM" id="SSF53335">
    <property type="entry name" value="S-adenosyl-L-methionine-dependent methyltransferases"/>
    <property type="match status" value="1"/>
</dbReference>
<dbReference type="InterPro" id="IPR050447">
    <property type="entry name" value="Erg6_SMT_methyltransf"/>
</dbReference>
<keyword evidence="4" id="KW-0489">Methyltransferase</keyword>
<evidence type="ECO:0000256" key="2">
    <source>
        <dbReference type="ARBA" id="ARBA00038188"/>
    </source>
</evidence>
<gene>
    <name evidence="4" type="ORF">SUNI508_10995</name>
</gene>
<accession>A0ABR2UJB7</accession>
<comment type="similarity">
    <text evidence="2">Belongs to the class I-like SAM-binding methyltransferase superfamily. Erg6/SMT family.</text>
</comment>
<evidence type="ECO:0000313" key="4">
    <source>
        <dbReference type="EMBL" id="KAK9414712.1"/>
    </source>
</evidence>
<keyword evidence="1" id="KW-0808">Transferase</keyword>
<dbReference type="PANTHER" id="PTHR44068">
    <property type="entry name" value="ZGC:194242"/>
    <property type="match status" value="1"/>
</dbReference>
<dbReference type="CDD" id="cd02440">
    <property type="entry name" value="AdoMet_MTases"/>
    <property type="match status" value="1"/>
</dbReference>
<evidence type="ECO:0000259" key="3">
    <source>
        <dbReference type="Pfam" id="PF13649"/>
    </source>
</evidence>